<protein>
    <submittedName>
        <fullName evidence="3">Uncharacterized protein</fullName>
    </submittedName>
</protein>
<feature type="chain" id="PRO_5047288453" evidence="2">
    <location>
        <begin position="26"/>
        <end position="131"/>
    </location>
</feature>
<keyword evidence="4" id="KW-1185">Reference proteome</keyword>
<reference evidence="3 4" key="1">
    <citation type="submission" date="2020-08" db="EMBL/GenBank/DDBJ databases">
        <title>A Genomic Blueprint of the Chicken Gut Microbiome.</title>
        <authorList>
            <person name="Gilroy R."/>
            <person name="Ravi A."/>
            <person name="Getino M."/>
            <person name="Pursley I."/>
            <person name="Horton D.L."/>
            <person name="Alikhan N.-F."/>
            <person name="Baker D."/>
            <person name="Gharbi K."/>
            <person name="Hall N."/>
            <person name="Watson M."/>
            <person name="Adriaenssens E.M."/>
            <person name="Foster-Nyarko E."/>
            <person name="Jarju S."/>
            <person name="Secka A."/>
            <person name="Antonio M."/>
            <person name="Oren A."/>
            <person name="Chaudhuri R."/>
            <person name="La Ragione R.M."/>
            <person name="Hildebrand F."/>
            <person name="Pallen M.J."/>
        </authorList>
    </citation>
    <scope>NUCLEOTIDE SEQUENCE [LARGE SCALE GENOMIC DNA]</scope>
    <source>
        <strain evidence="3 4">Sa2CUA8</strain>
    </source>
</reference>
<comment type="caution">
    <text evidence="3">The sequence shown here is derived from an EMBL/GenBank/DDBJ whole genome shotgun (WGS) entry which is preliminary data.</text>
</comment>
<dbReference type="EMBL" id="JACSQE010000010">
    <property type="protein sequence ID" value="MBD7999452.1"/>
    <property type="molecule type" value="Genomic_DNA"/>
</dbReference>
<evidence type="ECO:0000256" key="2">
    <source>
        <dbReference type="SAM" id="SignalP"/>
    </source>
</evidence>
<feature type="region of interest" description="Disordered" evidence="1">
    <location>
        <begin position="28"/>
        <end position="48"/>
    </location>
</feature>
<dbReference type="PROSITE" id="PS51257">
    <property type="entry name" value="PROKAR_LIPOPROTEIN"/>
    <property type="match status" value="1"/>
</dbReference>
<gene>
    <name evidence="3" type="ORF">H9640_12900</name>
</gene>
<evidence type="ECO:0000256" key="1">
    <source>
        <dbReference type="SAM" id="MobiDB-lite"/>
    </source>
</evidence>
<name>A0ABR8V456_9CELL</name>
<accession>A0ABR8V456</accession>
<dbReference type="Proteomes" id="UP000633601">
    <property type="component" value="Unassembled WGS sequence"/>
</dbReference>
<sequence>MHRPTRHALPATVLGLALAPLLATGCSGPTTPVESPTPVASSPETPPQRGIPYSLYTHCGIDELTYEGLWYQRVDGPLDTGGGDPPRDWDSPFHKGWLLVEGDRATFTDDEGNEVVFEVREGATAPINACA</sequence>
<organism evidence="3 4">
    <name type="scientific">Oerskovia gallyi</name>
    <dbReference type="NCBI Taxonomy" id="2762226"/>
    <lineage>
        <taxon>Bacteria</taxon>
        <taxon>Bacillati</taxon>
        <taxon>Actinomycetota</taxon>
        <taxon>Actinomycetes</taxon>
        <taxon>Micrococcales</taxon>
        <taxon>Cellulomonadaceae</taxon>
        <taxon>Oerskovia</taxon>
    </lineage>
</organism>
<keyword evidence="2" id="KW-0732">Signal</keyword>
<evidence type="ECO:0000313" key="3">
    <source>
        <dbReference type="EMBL" id="MBD7999452.1"/>
    </source>
</evidence>
<feature type="compositionally biased region" description="Polar residues" evidence="1">
    <location>
        <begin position="28"/>
        <end position="43"/>
    </location>
</feature>
<dbReference type="RefSeq" id="WP_191791124.1">
    <property type="nucleotide sequence ID" value="NZ_JACSQE010000010.1"/>
</dbReference>
<proteinExistence type="predicted"/>
<feature type="signal peptide" evidence="2">
    <location>
        <begin position="1"/>
        <end position="25"/>
    </location>
</feature>
<evidence type="ECO:0000313" key="4">
    <source>
        <dbReference type="Proteomes" id="UP000633601"/>
    </source>
</evidence>